<dbReference type="OrthoDB" id="4364638at2759"/>
<comment type="caution">
    <text evidence="2">The sequence shown here is derived from an EMBL/GenBank/DDBJ whole genome shotgun (WGS) entry which is preliminary data.</text>
</comment>
<gene>
    <name evidence="2" type="ORF">M501DRAFT_1020942</name>
</gene>
<proteinExistence type="predicted"/>
<feature type="compositionally biased region" description="Basic residues" evidence="1">
    <location>
        <begin position="171"/>
        <end position="180"/>
    </location>
</feature>
<dbReference type="EMBL" id="MU006122">
    <property type="protein sequence ID" value="KAF2834277.1"/>
    <property type="molecule type" value="Genomic_DNA"/>
</dbReference>
<dbReference type="AlphaFoldDB" id="A0A9P4S2U9"/>
<protein>
    <submittedName>
        <fullName evidence="2">Uncharacterized protein</fullName>
    </submittedName>
</protein>
<reference evidence="2" key="1">
    <citation type="journal article" date="2020" name="Stud. Mycol.">
        <title>101 Dothideomycetes genomes: a test case for predicting lifestyles and emergence of pathogens.</title>
        <authorList>
            <person name="Haridas S."/>
            <person name="Albert R."/>
            <person name="Binder M."/>
            <person name="Bloem J."/>
            <person name="Labutti K."/>
            <person name="Salamov A."/>
            <person name="Andreopoulos B."/>
            <person name="Baker S."/>
            <person name="Barry K."/>
            <person name="Bills G."/>
            <person name="Bluhm B."/>
            <person name="Cannon C."/>
            <person name="Castanera R."/>
            <person name="Culley D."/>
            <person name="Daum C."/>
            <person name="Ezra D."/>
            <person name="Gonzalez J."/>
            <person name="Henrissat B."/>
            <person name="Kuo A."/>
            <person name="Liang C."/>
            <person name="Lipzen A."/>
            <person name="Lutzoni F."/>
            <person name="Magnuson J."/>
            <person name="Mondo S."/>
            <person name="Nolan M."/>
            <person name="Ohm R."/>
            <person name="Pangilinan J."/>
            <person name="Park H.-J."/>
            <person name="Ramirez L."/>
            <person name="Alfaro M."/>
            <person name="Sun H."/>
            <person name="Tritt A."/>
            <person name="Yoshinaga Y."/>
            <person name="Zwiers L.-H."/>
            <person name="Turgeon B."/>
            <person name="Goodwin S."/>
            <person name="Spatafora J."/>
            <person name="Crous P."/>
            <person name="Grigoriev I."/>
        </authorList>
    </citation>
    <scope>NUCLEOTIDE SEQUENCE</scope>
    <source>
        <strain evidence="2">CBS 101060</strain>
    </source>
</reference>
<keyword evidence="3" id="KW-1185">Reference proteome</keyword>
<evidence type="ECO:0000313" key="3">
    <source>
        <dbReference type="Proteomes" id="UP000799429"/>
    </source>
</evidence>
<dbReference type="InterPro" id="IPR021109">
    <property type="entry name" value="Peptidase_aspartic_dom_sf"/>
</dbReference>
<name>A0A9P4S2U9_9PEZI</name>
<feature type="compositionally biased region" description="Basic and acidic residues" evidence="1">
    <location>
        <begin position="92"/>
        <end position="117"/>
    </location>
</feature>
<feature type="region of interest" description="Disordered" evidence="1">
    <location>
        <begin position="92"/>
        <end position="180"/>
    </location>
</feature>
<feature type="compositionally biased region" description="Basic and acidic residues" evidence="1">
    <location>
        <begin position="146"/>
        <end position="170"/>
    </location>
</feature>
<organism evidence="2 3">
    <name type="scientific">Patellaria atrata CBS 101060</name>
    <dbReference type="NCBI Taxonomy" id="1346257"/>
    <lineage>
        <taxon>Eukaryota</taxon>
        <taxon>Fungi</taxon>
        <taxon>Dikarya</taxon>
        <taxon>Ascomycota</taxon>
        <taxon>Pezizomycotina</taxon>
        <taxon>Dothideomycetes</taxon>
        <taxon>Dothideomycetes incertae sedis</taxon>
        <taxon>Patellariales</taxon>
        <taxon>Patellariaceae</taxon>
        <taxon>Patellaria</taxon>
    </lineage>
</organism>
<accession>A0A9P4S2U9</accession>
<evidence type="ECO:0000256" key="1">
    <source>
        <dbReference type="SAM" id="MobiDB-lite"/>
    </source>
</evidence>
<sequence length="180" mass="21052">MDQEIEVNAFNNSKVAPINQVLEASLVIGGRRWPTPIIVTDTGHNNILIGKEWFSKTSGLPDCRHHRIVWPEWATAVEDQQRDIVIPKSELRTQTDPQHQFDMERRDKAIDERERNRQKALVNQRRKPQLFQWKQPSSWAKNVGSDLRKMKSELSDLTERETPELSEKPKPKPSKRERKA</sequence>
<evidence type="ECO:0000313" key="2">
    <source>
        <dbReference type="EMBL" id="KAF2834277.1"/>
    </source>
</evidence>
<dbReference type="Proteomes" id="UP000799429">
    <property type="component" value="Unassembled WGS sequence"/>
</dbReference>
<dbReference type="Gene3D" id="2.40.70.10">
    <property type="entry name" value="Acid Proteases"/>
    <property type="match status" value="1"/>
</dbReference>